<keyword evidence="1" id="KW-1133">Transmembrane helix</keyword>
<feature type="transmembrane region" description="Helical" evidence="1">
    <location>
        <begin position="34"/>
        <end position="54"/>
    </location>
</feature>
<dbReference type="STRING" id="40754.THII_2855"/>
<sequence length="258" mass="30615">MQLDQIGVVIRPRNQWEAIDLGFSMIRLWWQPCYKIWFTLISPVFIATFCLFLLNENLFWLAAMINWWLKPLFDRLILYFLSQAVFGEQPSIRQTLRTLPTLLFKTQLGLALTIRRFDLARSFNLSVWQLEELRGKIAFERIKLLQNNTRKTAVWLTIVCIHFESLLNLSLFLLGYWMIPVSYEVDLVEVIVHAKWWLDMLSMLFYFLVISVIEPVYVAAGFALYLNRRTHLEGWDIELAFRRMAARLKMSNKNQPVS</sequence>
<dbReference type="EMBL" id="AP014633">
    <property type="protein sequence ID" value="BAP57152.1"/>
    <property type="molecule type" value="Genomic_DNA"/>
</dbReference>
<proteinExistence type="predicted"/>
<dbReference type="KEGG" id="tig:THII_2855"/>
<evidence type="ECO:0000313" key="3">
    <source>
        <dbReference type="Proteomes" id="UP000031623"/>
    </source>
</evidence>
<evidence type="ECO:0000256" key="1">
    <source>
        <dbReference type="SAM" id="Phobius"/>
    </source>
</evidence>
<dbReference type="OrthoDB" id="183980at2"/>
<accession>A0A090AMF6</accession>
<gene>
    <name evidence="2" type="ORF">THII_2855</name>
</gene>
<keyword evidence="1" id="KW-0812">Transmembrane</keyword>
<dbReference type="HOGENOM" id="CLU_040278_0_0_6"/>
<dbReference type="AlphaFoldDB" id="A0A090AMF6"/>
<protein>
    <submittedName>
        <fullName evidence="2">Uncharacterized protein</fullName>
    </submittedName>
</protein>
<name>A0A090AMF6_9GAMM</name>
<feature type="transmembrane region" description="Helical" evidence="1">
    <location>
        <begin position="153"/>
        <end position="179"/>
    </location>
</feature>
<dbReference type="Proteomes" id="UP000031623">
    <property type="component" value="Chromosome"/>
</dbReference>
<keyword evidence="3" id="KW-1185">Reference proteome</keyword>
<feature type="transmembrane region" description="Helical" evidence="1">
    <location>
        <begin position="204"/>
        <end position="226"/>
    </location>
</feature>
<keyword evidence="1" id="KW-0472">Membrane</keyword>
<reference evidence="2 3" key="1">
    <citation type="journal article" date="2014" name="ISME J.">
        <title>Ecophysiology of Thioploca ingrica as revealed by the complete genome sequence supplemented with proteomic evidence.</title>
        <authorList>
            <person name="Kojima H."/>
            <person name="Ogura Y."/>
            <person name="Yamamoto N."/>
            <person name="Togashi T."/>
            <person name="Mori H."/>
            <person name="Watanabe T."/>
            <person name="Nemoto F."/>
            <person name="Kurokawa K."/>
            <person name="Hayashi T."/>
            <person name="Fukui M."/>
        </authorList>
    </citation>
    <scope>NUCLEOTIDE SEQUENCE [LARGE SCALE GENOMIC DNA]</scope>
</reference>
<organism evidence="2 3">
    <name type="scientific">Thioploca ingrica</name>
    <dbReference type="NCBI Taxonomy" id="40754"/>
    <lineage>
        <taxon>Bacteria</taxon>
        <taxon>Pseudomonadati</taxon>
        <taxon>Pseudomonadota</taxon>
        <taxon>Gammaproteobacteria</taxon>
        <taxon>Thiotrichales</taxon>
        <taxon>Thiotrichaceae</taxon>
        <taxon>Thioploca</taxon>
    </lineage>
</organism>
<evidence type="ECO:0000313" key="2">
    <source>
        <dbReference type="EMBL" id="BAP57152.1"/>
    </source>
</evidence>